<dbReference type="STRING" id="48727.SAMN05192555_10194"/>
<dbReference type="RefSeq" id="WP_089656489.1">
    <property type="nucleotide sequence ID" value="NZ_FNGH01000001.1"/>
</dbReference>
<dbReference type="EMBL" id="FNGH01000001">
    <property type="protein sequence ID" value="SDK74843.1"/>
    <property type="molecule type" value="Genomic_DNA"/>
</dbReference>
<name>A0A1G9EFK3_9GAMM</name>
<dbReference type="AlphaFoldDB" id="A0A1G9EFK3"/>
<dbReference type="OrthoDB" id="6998372at2"/>
<dbReference type="InterPro" id="IPR006315">
    <property type="entry name" value="OM_autotransptr_brl_dom"/>
</dbReference>
<evidence type="ECO:0000256" key="1">
    <source>
        <dbReference type="SAM" id="MobiDB-lite"/>
    </source>
</evidence>
<dbReference type="NCBIfam" id="TIGR01414">
    <property type="entry name" value="autotrans_barl"/>
    <property type="match status" value="1"/>
</dbReference>
<feature type="domain" description="Autotransporter" evidence="2">
    <location>
        <begin position="165"/>
        <end position="336"/>
    </location>
</feature>
<evidence type="ECO:0000259" key="2">
    <source>
        <dbReference type="PROSITE" id="PS51208"/>
    </source>
</evidence>
<evidence type="ECO:0000313" key="3">
    <source>
        <dbReference type="EMBL" id="SDK74843.1"/>
    </source>
</evidence>
<protein>
    <submittedName>
        <fullName evidence="3">Outer membrane autotransporter barrel domain-containing protein</fullName>
    </submittedName>
</protein>
<dbReference type="Proteomes" id="UP000199107">
    <property type="component" value="Unassembled WGS sequence"/>
</dbReference>
<evidence type="ECO:0000313" key="4">
    <source>
        <dbReference type="Proteomes" id="UP000199107"/>
    </source>
</evidence>
<accession>A0A1G9EFK3</accession>
<reference evidence="4" key="1">
    <citation type="submission" date="2016-10" db="EMBL/GenBank/DDBJ databases">
        <authorList>
            <person name="Varghese N."/>
            <person name="Submissions S."/>
        </authorList>
    </citation>
    <scope>NUCLEOTIDE SEQUENCE [LARGE SCALE GENOMIC DNA]</scope>
    <source>
        <strain evidence="4">AAP</strain>
    </source>
</reference>
<sequence length="336" mass="35781">MRANYAFIDPSLAYDDTRVFLTLALKEDGADPAPGPELTQLQALARLYQANANQGELVGILDSLETSDPRYPEFFNTFVGLSDDQVTEVLEEMSGSRGAGAMALSIPVASGLMDFVNVADGFGGFMGIGGQAAALMSSGTQQFASTSGMSQHGWDSLAKSAATIGVSGGPASWVRVVEQTGRQGSSSGMPGSDTRSSGLQAGVEMPFTDAISAGVALGYQEGRITSGDLTRIDNEVDSGVVYGRYRIEDVRLSGALGYSHIDNDSSRRIPQFAHQTAEYGADVWMADAQVARDWQTGVERLTLSPFVGLRYAALDQDSYVEEGPAGRVTWPTWVWE</sequence>
<dbReference type="InterPro" id="IPR005546">
    <property type="entry name" value="Autotransporte_beta"/>
</dbReference>
<dbReference type="Pfam" id="PF03797">
    <property type="entry name" value="Autotransporter"/>
    <property type="match status" value="1"/>
</dbReference>
<gene>
    <name evidence="3" type="ORF">SAMN05192555_10194</name>
</gene>
<dbReference type="PROSITE" id="PS51208">
    <property type="entry name" value="AUTOTRANSPORTER"/>
    <property type="match status" value="1"/>
</dbReference>
<dbReference type="Gene3D" id="2.40.128.130">
    <property type="entry name" value="Autotransporter beta-domain"/>
    <property type="match status" value="1"/>
</dbReference>
<feature type="region of interest" description="Disordered" evidence="1">
    <location>
        <begin position="180"/>
        <end position="199"/>
    </location>
</feature>
<organism evidence="3 4">
    <name type="scientific">Franzmannia pantelleriensis</name>
    <dbReference type="NCBI Taxonomy" id="48727"/>
    <lineage>
        <taxon>Bacteria</taxon>
        <taxon>Pseudomonadati</taxon>
        <taxon>Pseudomonadota</taxon>
        <taxon>Gammaproteobacteria</taxon>
        <taxon>Oceanospirillales</taxon>
        <taxon>Halomonadaceae</taxon>
        <taxon>Franzmannia</taxon>
    </lineage>
</organism>
<proteinExistence type="predicted"/>
<dbReference type="InterPro" id="IPR036709">
    <property type="entry name" value="Autotransporte_beta_dom_sf"/>
</dbReference>
<dbReference type="GO" id="GO:0019867">
    <property type="term" value="C:outer membrane"/>
    <property type="evidence" value="ECO:0007669"/>
    <property type="project" value="InterPro"/>
</dbReference>
<keyword evidence="4" id="KW-1185">Reference proteome</keyword>
<dbReference type="SUPFAM" id="SSF103515">
    <property type="entry name" value="Autotransporter"/>
    <property type="match status" value="1"/>
</dbReference>